<keyword evidence="1" id="KW-0479">Metal-binding</keyword>
<organism evidence="3 4">
    <name type="scientific">Microbacterium alkaliflavum</name>
    <dbReference type="NCBI Taxonomy" id="3248839"/>
    <lineage>
        <taxon>Bacteria</taxon>
        <taxon>Bacillati</taxon>
        <taxon>Actinomycetota</taxon>
        <taxon>Actinomycetes</taxon>
        <taxon>Micrococcales</taxon>
        <taxon>Microbacteriaceae</taxon>
        <taxon>Microbacterium</taxon>
    </lineage>
</organism>
<protein>
    <submittedName>
        <fullName evidence="3">VOC family protein</fullName>
    </submittedName>
</protein>
<proteinExistence type="predicted"/>
<evidence type="ECO:0000313" key="4">
    <source>
        <dbReference type="Proteomes" id="UP001610861"/>
    </source>
</evidence>
<dbReference type="PROSITE" id="PS51819">
    <property type="entry name" value="VOC"/>
    <property type="match status" value="1"/>
</dbReference>
<sequence>MTALDHVGLSVADLDAQAEWYGAALGLEQLEPGGIPAVGLRVVFLVDPEHKWALELLNRPGSQHGPLATSAPAHVLTQGYGHICLRVDDVDALYERLLAAGASSIMPPGESPVSGVRMAFVADPEGNFIEMLDRPGPPGTPVTP</sequence>
<dbReference type="PANTHER" id="PTHR43048">
    <property type="entry name" value="METHYLMALONYL-COA EPIMERASE"/>
    <property type="match status" value="1"/>
</dbReference>
<dbReference type="Proteomes" id="UP001610861">
    <property type="component" value="Unassembled WGS sequence"/>
</dbReference>
<dbReference type="EMBL" id="JBIQWL010000004">
    <property type="protein sequence ID" value="MFH8251203.1"/>
    <property type="molecule type" value="Genomic_DNA"/>
</dbReference>
<comment type="caution">
    <text evidence="3">The sequence shown here is derived from an EMBL/GenBank/DDBJ whole genome shotgun (WGS) entry which is preliminary data.</text>
</comment>
<dbReference type="InterPro" id="IPR051785">
    <property type="entry name" value="MMCE/EMCE_epimerase"/>
</dbReference>
<name>A0ABW7QAP6_9MICO</name>
<evidence type="ECO:0000259" key="2">
    <source>
        <dbReference type="PROSITE" id="PS51819"/>
    </source>
</evidence>
<evidence type="ECO:0000256" key="1">
    <source>
        <dbReference type="ARBA" id="ARBA00022723"/>
    </source>
</evidence>
<keyword evidence="4" id="KW-1185">Reference proteome</keyword>
<dbReference type="Gene3D" id="3.10.180.10">
    <property type="entry name" value="2,3-Dihydroxybiphenyl 1,2-Dioxygenase, domain 1"/>
    <property type="match status" value="1"/>
</dbReference>
<dbReference type="RefSeq" id="WP_397556658.1">
    <property type="nucleotide sequence ID" value="NZ_JBIQWL010000004.1"/>
</dbReference>
<reference evidence="3 4" key="1">
    <citation type="submission" date="2024-09" db="EMBL/GenBank/DDBJ databases">
        <authorList>
            <person name="Pan X."/>
        </authorList>
    </citation>
    <scope>NUCLEOTIDE SEQUENCE [LARGE SCALE GENOMIC DNA]</scope>
    <source>
        <strain evidence="3 4">B2969</strain>
    </source>
</reference>
<dbReference type="SUPFAM" id="SSF54593">
    <property type="entry name" value="Glyoxalase/Bleomycin resistance protein/Dihydroxybiphenyl dioxygenase"/>
    <property type="match status" value="1"/>
</dbReference>
<dbReference type="InterPro" id="IPR029068">
    <property type="entry name" value="Glyas_Bleomycin-R_OHBP_Dase"/>
</dbReference>
<dbReference type="InterPro" id="IPR004360">
    <property type="entry name" value="Glyas_Fos-R_dOase_dom"/>
</dbReference>
<feature type="domain" description="VOC" evidence="2">
    <location>
        <begin position="3"/>
        <end position="134"/>
    </location>
</feature>
<dbReference type="PANTHER" id="PTHR43048:SF3">
    <property type="entry name" value="METHYLMALONYL-COA EPIMERASE, MITOCHONDRIAL"/>
    <property type="match status" value="1"/>
</dbReference>
<accession>A0ABW7QAP6</accession>
<dbReference type="Pfam" id="PF00903">
    <property type="entry name" value="Glyoxalase"/>
    <property type="match status" value="1"/>
</dbReference>
<evidence type="ECO:0000313" key="3">
    <source>
        <dbReference type="EMBL" id="MFH8251203.1"/>
    </source>
</evidence>
<gene>
    <name evidence="3" type="ORF">ACH3VR_12605</name>
</gene>
<dbReference type="InterPro" id="IPR037523">
    <property type="entry name" value="VOC_core"/>
</dbReference>